<organism evidence="1 2">
    <name type="scientific">Cucumis melo var. makuwa</name>
    <name type="common">Oriental melon</name>
    <dbReference type="NCBI Taxonomy" id="1194695"/>
    <lineage>
        <taxon>Eukaryota</taxon>
        <taxon>Viridiplantae</taxon>
        <taxon>Streptophyta</taxon>
        <taxon>Embryophyta</taxon>
        <taxon>Tracheophyta</taxon>
        <taxon>Spermatophyta</taxon>
        <taxon>Magnoliopsida</taxon>
        <taxon>eudicotyledons</taxon>
        <taxon>Gunneridae</taxon>
        <taxon>Pentapetalae</taxon>
        <taxon>rosids</taxon>
        <taxon>fabids</taxon>
        <taxon>Cucurbitales</taxon>
        <taxon>Cucurbitaceae</taxon>
        <taxon>Benincaseae</taxon>
        <taxon>Cucumis</taxon>
    </lineage>
</organism>
<comment type="caution">
    <text evidence="1">The sequence shown here is derived from an EMBL/GenBank/DDBJ whole genome shotgun (WGS) entry which is preliminary data.</text>
</comment>
<dbReference type="PANTHER" id="PTHR11439:SF496">
    <property type="entry name" value="RNA-DIRECTED DNA POLYMERASE"/>
    <property type="match status" value="1"/>
</dbReference>
<evidence type="ECO:0000313" key="2">
    <source>
        <dbReference type="Proteomes" id="UP000321947"/>
    </source>
</evidence>
<dbReference type="EMBL" id="SSTD01015294">
    <property type="protein sequence ID" value="TYK03189.1"/>
    <property type="molecule type" value="Genomic_DNA"/>
</dbReference>
<dbReference type="Proteomes" id="UP000321947">
    <property type="component" value="Unassembled WGS sequence"/>
</dbReference>
<name>A0A5D3BYP1_CUCMM</name>
<dbReference type="AlphaFoldDB" id="A0A5D3BYP1"/>
<proteinExistence type="predicted"/>
<evidence type="ECO:0000313" key="1">
    <source>
        <dbReference type="EMBL" id="TYK03189.1"/>
    </source>
</evidence>
<dbReference type="PANTHER" id="PTHR11439">
    <property type="entry name" value="GAG-POL-RELATED RETROTRANSPOSON"/>
    <property type="match status" value="1"/>
</dbReference>
<dbReference type="CDD" id="cd09272">
    <property type="entry name" value="RNase_HI_RT_Ty1"/>
    <property type="match status" value="1"/>
</dbReference>
<gene>
    <name evidence="1" type="ORF">E5676_scaffold11G00950</name>
</gene>
<accession>A0A5D3BYP1</accession>
<sequence length="132" mass="15155">MRDYMLVYGAKDLILTGYTDSDFQTDEDSRKSTSGLVFTLNGRAVVCRSIMQGCIADSIMEAEYVTTYEAAKEAVWLRKFLYDLEVVPNMNLPITTPLIPRQRLIIKSIYIRLWRLFEPISYTSSVQNVSSH</sequence>
<protein>
    <submittedName>
        <fullName evidence="1">Gag/pol protein</fullName>
    </submittedName>
</protein>
<reference evidence="1 2" key="1">
    <citation type="submission" date="2019-08" db="EMBL/GenBank/DDBJ databases">
        <title>Draft genome sequences of two oriental melons (Cucumis melo L. var makuwa).</title>
        <authorList>
            <person name="Kwon S.-Y."/>
        </authorList>
    </citation>
    <scope>NUCLEOTIDE SEQUENCE [LARGE SCALE GENOMIC DNA]</scope>
    <source>
        <strain evidence="2">cv. Chang Bougi</strain>
        <tissue evidence="1">Leaf</tissue>
    </source>
</reference>